<dbReference type="PANTHER" id="PTHR21527:SF6">
    <property type="entry name" value="NUCLEOPORIN NUP35"/>
    <property type="match status" value="1"/>
</dbReference>
<evidence type="ECO:0000256" key="3">
    <source>
        <dbReference type="ARBA" id="ARBA00022816"/>
    </source>
</evidence>
<dbReference type="GO" id="GO:0006999">
    <property type="term" value="P:nuclear pore organization"/>
    <property type="evidence" value="ECO:0007669"/>
    <property type="project" value="TreeGrafter"/>
</dbReference>
<keyword evidence="3 8" id="KW-0509">mRNA transport</keyword>
<dbReference type="Proteomes" id="UP000033140">
    <property type="component" value="Unassembled WGS sequence"/>
</dbReference>
<keyword evidence="6 8" id="KW-0906">Nuclear pore complex</keyword>
<evidence type="ECO:0000256" key="8">
    <source>
        <dbReference type="PROSITE-ProRule" id="PRU00804"/>
    </source>
</evidence>
<dbReference type="EMBL" id="BACD03000011">
    <property type="protein sequence ID" value="GAO47845.1"/>
    <property type="molecule type" value="Genomic_DNA"/>
</dbReference>
<feature type="region of interest" description="Disordered" evidence="9">
    <location>
        <begin position="1"/>
        <end position="203"/>
    </location>
</feature>
<dbReference type="PANTHER" id="PTHR21527">
    <property type="entry name" value="NUCLEOPORIN NUP35"/>
    <property type="match status" value="1"/>
</dbReference>
<evidence type="ECO:0000256" key="2">
    <source>
        <dbReference type="ARBA" id="ARBA00022448"/>
    </source>
</evidence>
<reference evidence="11 12" key="1">
    <citation type="journal article" date="2011" name="J. Gen. Appl. Microbiol.">
        <title>Draft genome sequencing of the enigmatic yeast Saitoella complicata.</title>
        <authorList>
            <person name="Nishida H."/>
            <person name="Hamamoto M."/>
            <person name="Sugiyama J."/>
        </authorList>
    </citation>
    <scope>NUCLEOTIDE SEQUENCE [LARGE SCALE GENOMIC DNA]</scope>
    <source>
        <strain evidence="11 12">NRRL Y-17804</strain>
    </source>
</reference>
<proteinExistence type="predicted"/>
<dbReference type="GO" id="GO:0044613">
    <property type="term" value="C:nuclear pore central transport channel"/>
    <property type="evidence" value="ECO:0007669"/>
    <property type="project" value="TreeGrafter"/>
</dbReference>
<evidence type="ECO:0000256" key="9">
    <source>
        <dbReference type="SAM" id="MobiDB-lite"/>
    </source>
</evidence>
<dbReference type="InterPro" id="IPR035979">
    <property type="entry name" value="RBD_domain_sf"/>
</dbReference>
<dbReference type="Pfam" id="PF05172">
    <property type="entry name" value="RRM_Nup35"/>
    <property type="match status" value="1"/>
</dbReference>
<comment type="subcellular location">
    <subcellularLocation>
        <location evidence="1">Nucleus</location>
        <location evidence="1">Nuclear pore complex</location>
    </subcellularLocation>
</comment>
<keyword evidence="2 8" id="KW-0813">Transport</keyword>
<evidence type="ECO:0000256" key="1">
    <source>
        <dbReference type="ARBA" id="ARBA00004567"/>
    </source>
</evidence>
<reference evidence="11 12" key="3">
    <citation type="journal article" date="2015" name="Genome Announc.">
        <title>Draft Genome Sequence of the Archiascomycetous Yeast Saitoella complicata.</title>
        <authorList>
            <person name="Yamauchi K."/>
            <person name="Kondo S."/>
            <person name="Hamamoto M."/>
            <person name="Takahashi Y."/>
            <person name="Ogura Y."/>
            <person name="Hayashi T."/>
            <person name="Nishida H."/>
        </authorList>
    </citation>
    <scope>NUCLEOTIDE SEQUENCE [LARGE SCALE GENOMIC DNA]</scope>
    <source>
        <strain evidence="11 12">NRRL Y-17804</strain>
    </source>
</reference>
<dbReference type="InterPro" id="IPR007846">
    <property type="entry name" value="RRM_NUP35_dom"/>
</dbReference>
<dbReference type="GO" id="GO:0017056">
    <property type="term" value="F:structural constituent of nuclear pore"/>
    <property type="evidence" value="ECO:0007669"/>
    <property type="project" value="TreeGrafter"/>
</dbReference>
<keyword evidence="12" id="KW-1185">Reference proteome</keyword>
<feature type="domain" description="RRM Nup35-type" evidence="10">
    <location>
        <begin position="270"/>
        <end position="362"/>
    </location>
</feature>
<reference evidence="11 12" key="2">
    <citation type="journal article" date="2014" name="J. Gen. Appl. Microbiol.">
        <title>The early diverging ascomycetous budding yeast Saitoella complicata has three histone deacetylases belonging to the Clr6, Hos2, and Rpd3 lineages.</title>
        <authorList>
            <person name="Nishida H."/>
            <person name="Matsumoto T."/>
            <person name="Kondo S."/>
            <person name="Hamamoto M."/>
            <person name="Yoshikawa H."/>
        </authorList>
    </citation>
    <scope>NUCLEOTIDE SEQUENCE [LARGE SCALE GENOMIC DNA]</scope>
    <source>
        <strain evidence="11 12">NRRL Y-17804</strain>
    </source>
</reference>
<keyword evidence="7 8" id="KW-0539">Nucleus</keyword>
<evidence type="ECO:0000256" key="6">
    <source>
        <dbReference type="ARBA" id="ARBA00023132"/>
    </source>
</evidence>
<dbReference type="SUPFAM" id="SSF54928">
    <property type="entry name" value="RNA-binding domain, RBD"/>
    <property type="match status" value="1"/>
</dbReference>
<dbReference type="CDD" id="cd12721">
    <property type="entry name" value="RRM_Nup53p_fungi"/>
    <property type="match status" value="1"/>
</dbReference>
<name>A0A0E9NEK7_SAICN</name>
<evidence type="ECO:0000313" key="12">
    <source>
        <dbReference type="Proteomes" id="UP000033140"/>
    </source>
</evidence>
<dbReference type="GO" id="GO:0006607">
    <property type="term" value="P:NLS-bearing protein import into nucleus"/>
    <property type="evidence" value="ECO:0007669"/>
    <property type="project" value="TreeGrafter"/>
</dbReference>
<accession>A0A0E9NEK7</accession>
<organism evidence="11 12">
    <name type="scientific">Saitoella complicata (strain BCRC 22490 / CBS 7301 / JCM 7358 / NBRC 10748 / NRRL Y-17804)</name>
    <dbReference type="NCBI Taxonomy" id="698492"/>
    <lineage>
        <taxon>Eukaryota</taxon>
        <taxon>Fungi</taxon>
        <taxon>Dikarya</taxon>
        <taxon>Ascomycota</taxon>
        <taxon>Taphrinomycotina</taxon>
        <taxon>Taphrinomycotina incertae sedis</taxon>
        <taxon>Saitoella</taxon>
    </lineage>
</organism>
<evidence type="ECO:0000256" key="4">
    <source>
        <dbReference type="ARBA" id="ARBA00022927"/>
    </source>
</evidence>
<dbReference type="RefSeq" id="XP_019027298.1">
    <property type="nucleotide sequence ID" value="XM_019168217.1"/>
</dbReference>
<keyword evidence="4" id="KW-0653">Protein transport</keyword>
<feature type="compositionally biased region" description="Low complexity" evidence="9">
    <location>
        <begin position="18"/>
        <end position="43"/>
    </location>
</feature>
<evidence type="ECO:0000256" key="7">
    <source>
        <dbReference type="ARBA" id="ARBA00023242"/>
    </source>
</evidence>
<dbReference type="Gene3D" id="3.30.70.330">
    <property type="match status" value="1"/>
</dbReference>
<dbReference type="InterPro" id="IPR012677">
    <property type="entry name" value="Nucleotide-bd_a/b_plait_sf"/>
</dbReference>
<protein>
    <recommendedName>
        <fullName evidence="10">RRM Nup35-type domain-containing protein</fullName>
    </recommendedName>
</protein>
<comment type="caution">
    <text evidence="11">The sequence shown here is derived from an EMBL/GenBank/DDBJ whole genome shotgun (WGS) entry which is preliminary data.</text>
</comment>
<dbReference type="OMA" id="SNMANER"/>
<gene>
    <name evidence="11" type="ORF">G7K_2041-t1</name>
</gene>
<evidence type="ECO:0000313" key="11">
    <source>
        <dbReference type="EMBL" id="GAO47845.1"/>
    </source>
</evidence>
<dbReference type="GO" id="GO:0003676">
    <property type="term" value="F:nucleic acid binding"/>
    <property type="evidence" value="ECO:0007669"/>
    <property type="project" value="InterPro"/>
</dbReference>
<dbReference type="OrthoDB" id="1733656at2759"/>
<dbReference type="AlphaFoldDB" id="A0A0E9NEK7"/>
<dbReference type="PROSITE" id="PS51472">
    <property type="entry name" value="RRM_NUP35"/>
    <property type="match status" value="1"/>
</dbReference>
<feature type="compositionally biased region" description="Polar residues" evidence="9">
    <location>
        <begin position="93"/>
        <end position="103"/>
    </location>
</feature>
<dbReference type="GO" id="GO:0044615">
    <property type="term" value="C:nuclear pore nuclear basket"/>
    <property type="evidence" value="ECO:0007669"/>
    <property type="project" value="TreeGrafter"/>
</dbReference>
<keyword evidence="5" id="KW-0811">Translocation</keyword>
<dbReference type="GO" id="GO:0051028">
    <property type="term" value="P:mRNA transport"/>
    <property type="evidence" value="ECO:0007669"/>
    <property type="project" value="UniProtKB-UniRule"/>
</dbReference>
<sequence>MFSFQQPQHAPPPMQSAQQPFVPQLPQLPQQQQPVYPQMQQVQTGEPSAFMFTPQTPSRGPITSEFASPAPQPPLTAFDLRPATPVHRRTAGTEPTQWGSSFATRREPREDAFAWGGQEQPRKQGFAPSHLTHLPLRSNMANERSSPNLEKSVSFARDTRSGSPSALRRSSHGKPPAVEQQPMWGSGFGAPRLNVSVNGGTGPGGNDYVDWATRRQIMEDDAPPVESFYDLRKQDDKTNKTKRWIPATAGLDVTAPVEDKAPTPEPEQIDEKPTEVILFGFPPSLTHHMLEIFSRYGTILRSHASNSGSAGSKGMNEMGANWLKITYADPMAASRAVAANGTLVGGQYMVGCVYADPDEARKTITKAMTEPARTPTPTNTTTDLPTKLGFGAGSVFSTGVSKRVAFDDAMDVDVEPVKPATEQRKEQYGLMSRSTTMPALSNGGGMARSTTMPNLSEQPLTPGPAGPGKRIEVIQKGDAIFADHKEGTVWSRGLSSISSYIPAVIPAVITGSTRPMHTMEEVMAAAKRKAEEEVVAIKEERGWIGKTGKKVLEGLFGF</sequence>
<evidence type="ECO:0000259" key="10">
    <source>
        <dbReference type="PROSITE" id="PS51472"/>
    </source>
</evidence>
<dbReference type="GO" id="GO:0005543">
    <property type="term" value="F:phospholipid binding"/>
    <property type="evidence" value="ECO:0007669"/>
    <property type="project" value="TreeGrafter"/>
</dbReference>
<dbReference type="STRING" id="698492.A0A0E9NEK7"/>
<evidence type="ECO:0000256" key="5">
    <source>
        <dbReference type="ARBA" id="ARBA00023010"/>
    </source>
</evidence>
<feature type="compositionally biased region" description="Polar residues" evidence="9">
    <location>
        <begin position="139"/>
        <end position="151"/>
    </location>
</feature>